<dbReference type="PROSITE" id="PS50042">
    <property type="entry name" value="CNMP_BINDING_3"/>
    <property type="match status" value="1"/>
</dbReference>
<accession>A0A921N0N5</accession>
<protein>
    <submittedName>
        <fullName evidence="6">Crp/Fnr family transcriptional regulator</fullName>
    </submittedName>
</protein>
<gene>
    <name evidence="6" type="ORF">K8V90_03750</name>
</gene>
<evidence type="ECO:0000259" key="4">
    <source>
        <dbReference type="PROSITE" id="PS50042"/>
    </source>
</evidence>
<dbReference type="CDD" id="cd00038">
    <property type="entry name" value="CAP_ED"/>
    <property type="match status" value="1"/>
</dbReference>
<dbReference type="Proteomes" id="UP000776700">
    <property type="component" value="Unassembled WGS sequence"/>
</dbReference>
<proteinExistence type="predicted"/>
<dbReference type="Pfam" id="PF13545">
    <property type="entry name" value="HTH_Crp_2"/>
    <property type="match status" value="1"/>
</dbReference>
<feature type="domain" description="HTH crp-type" evidence="5">
    <location>
        <begin position="138"/>
        <end position="206"/>
    </location>
</feature>
<feature type="domain" description="Cyclic nucleotide-binding" evidence="4">
    <location>
        <begin position="1"/>
        <end position="124"/>
    </location>
</feature>
<name>A0A921N0N5_9FIRM</name>
<dbReference type="InterPro" id="IPR012318">
    <property type="entry name" value="HTH_CRP"/>
</dbReference>
<evidence type="ECO:0000259" key="5">
    <source>
        <dbReference type="PROSITE" id="PS51063"/>
    </source>
</evidence>
<dbReference type="PANTHER" id="PTHR24567">
    <property type="entry name" value="CRP FAMILY TRANSCRIPTIONAL REGULATORY PROTEIN"/>
    <property type="match status" value="1"/>
</dbReference>
<dbReference type="InterPro" id="IPR036390">
    <property type="entry name" value="WH_DNA-bd_sf"/>
</dbReference>
<keyword evidence="2" id="KW-0238">DNA-binding</keyword>
<evidence type="ECO:0000256" key="1">
    <source>
        <dbReference type="ARBA" id="ARBA00023015"/>
    </source>
</evidence>
<comment type="caution">
    <text evidence="6">The sequence shown here is derived from an EMBL/GenBank/DDBJ whole genome shotgun (WGS) entry which is preliminary data.</text>
</comment>
<dbReference type="PANTHER" id="PTHR24567:SF58">
    <property type="entry name" value="CYCLIC AMP-BINDING REGULATORY PROTEIN"/>
    <property type="match status" value="1"/>
</dbReference>
<dbReference type="SMART" id="SM00100">
    <property type="entry name" value="cNMP"/>
    <property type="match status" value="1"/>
</dbReference>
<keyword evidence="1" id="KW-0805">Transcription regulation</keyword>
<reference evidence="6" key="2">
    <citation type="submission" date="2021-09" db="EMBL/GenBank/DDBJ databases">
        <authorList>
            <person name="Gilroy R."/>
        </authorList>
    </citation>
    <scope>NUCLEOTIDE SEQUENCE</scope>
    <source>
        <strain evidence="6">1277</strain>
    </source>
</reference>
<dbReference type="Pfam" id="PF00027">
    <property type="entry name" value="cNMP_binding"/>
    <property type="match status" value="1"/>
</dbReference>
<dbReference type="EMBL" id="DYUB01000124">
    <property type="protein sequence ID" value="HJG96200.1"/>
    <property type="molecule type" value="Genomic_DNA"/>
</dbReference>
<dbReference type="SUPFAM" id="SSF51206">
    <property type="entry name" value="cAMP-binding domain-like"/>
    <property type="match status" value="1"/>
</dbReference>
<reference evidence="6" key="1">
    <citation type="journal article" date="2021" name="PeerJ">
        <title>Extensive microbial diversity within the chicken gut microbiome revealed by metagenomics and culture.</title>
        <authorList>
            <person name="Gilroy R."/>
            <person name="Ravi A."/>
            <person name="Getino M."/>
            <person name="Pursley I."/>
            <person name="Horton D.L."/>
            <person name="Alikhan N.F."/>
            <person name="Baker D."/>
            <person name="Gharbi K."/>
            <person name="Hall N."/>
            <person name="Watson M."/>
            <person name="Adriaenssens E.M."/>
            <person name="Foster-Nyarko E."/>
            <person name="Jarju S."/>
            <person name="Secka A."/>
            <person name="Antonio M."/>
            <person name="Oren A."/>
            <person name="Chaudhuri R.R."/>
            <person name="La Ragione R."/>
            <person name="Hildebrand F."/>
            <person name="Pallen M.J."/>
        </authorList>
    </citation>
    <scope>NUCLEOTIDE SEQUENCE</scope>
    <source>
        <strain evidence="6">1277</strain>
    </source>
</reference>
<dbReference type="AlphaFoldDB" id="A0A921N0N5"/>
<dbReference type="Gene3D" id="2.60.120.10">
    <property type="entry name" value="Jelly Rolls"/>
    <property type="match status" value="1"/>
</dbReference>
<evidence type="ECO:0000256" key="3">
    <source>
        <dbReference type="ARBA" id="ARBA00023163"/>
    </source>
</evidence>
<dbReference type="GO" id="GO:0003700">
    <property type="term" value="F:DNA-binding transcription factor activity"/>
    <property type="evidence" value="ECO:0007669"/>
    <property type="project" value="TreeGrafter"/>
</dbReference>
<evidence type="ECO:0000256" key="2">
    <source>
        <dbReference type="ARBA" id="ARBA00023125"/>
    </source>
</evidence>
<dbReference type="SUPFAM" id="SSF46785">
    <property type="entry name" value="Winged helix' DNA-binding domain"/>
    <property type="match status" value="1"/>
</dbReference>
<dbReference type="GO" id="GO:0003677">
    <property type="term" value="F:DNA binding"/>
    <property type="evidence" value="ECO:0007669"/>
    <property type="project" value="UniProtKB-KW"/>
</dbReference>
<dbReference type="InterPro" id="IPR018490">
    <property type="entry name" value="cNMP-bd_dom_sf"/>
</dbReference>
<evidence type="ECO:0000313" key="6">
    <source>
        <dbReference type="EMBL" id="HJG96200.1"/>
    </source>
</evidence>
<organism evidence="6 7">
    <name type="scientific">Romboutsia timonensis</name>
    <dbReference type="NCBI Taxonomy" id="1776391"/>
    <lineage>
        <taxon>Bacteria</taxon>
        <taxon>Bacillati</taxon>
        <taxon>Bacillota</taxon>
        <taxon>Clostridia</taxon>
        <taxon>Peptostreptococcales</taxon>
        <taxon>Peptostreptococcaceae</taxon>
        <taxon>Romboutsia</taxon>
    </lineage>
</organism>
<sequence length="214" mass="24529">MFKNKDREEILEIFKEYNYQLAKYNKNDIIALEYEPCNKIGLIISGSIDIKRILSSNNVIHLSSLSSGNLFGEVIAFSDINLYPATVISTTSSEILFINKVNFIKFCTDNTNFLNSFLNDLTNKIIALNKSITTLSLTSIRQKISNFLLNEYKIQGSVFIRLNMTKQKLSEILGIPRPSLSRELINMKDLGIIDYSRDFIKILDKEELENLLNQ</sequence>
<dbReference type="GO" id="GO:0005829">
    <property type="term" value="C:cytosol"/>
    <property type="evidence" value="ECO:0007669"/>
    <property type="project" value="TreeGrafter"/>
</dbReference>
<dbReference type="InterPro" id="IPR014710">
    <property type="entry name" value="RmlC-like_jellyroll"/>
</dbReference>
<keyword evidence="3" id="KW-0804">Transcription</keyword>
<evidence type="ECO:0000313" key="7">
    <source>
        <dbReference type="Proteomes" id="UP000776700"/>
    </source>
</evidence>
<dbReference type="InterPro" id="IPR000595">
    <property type="entry name" value="cNMP-bd_dom"/>
</dbReference>
<dbReference type="PROSITE" id="PS51063">
    <property type="entry name" value="HTH_CRP_2"/>
    <property type="match status" value="1"/>
</dbReference>
<dbReference type="InterPro" id="IPR050397">
    <property type="entry name" value="Env_Response_Regulators"/>
</dbReference>